<organism evidence="1 2">
    <name type="scientific">Sphingomonas psychrolutea</name>
    <dbReference type="NCBI Taxonomy" id="1259676"/>
    <lineage>
        <taxon>Bacteria</taxon>
        <taxon>Pseudomonadati</taxon>
        <taxon>Pseudomonadota</taxon>
        <taxon>Alphaproteobacteria</taxon>
        <taxon>Sphingomonadales</taxon>
        <taxon>Sphingomonadaceae</taxon>
        <taxon>Sphingomonas</taxon>
    </lineage>
</organism>
<name>A0ABQ1G2W9_9SPHN</name>
<dbReference type="EMBL" id="BMDW01000002">
    <property type="protein sequence ID" value="GGA36424.1"/>
    <property type="molecule type" value="Genomic_DNA"/>
</dbReference>
<dbReference type="Pfam" id="PF06108">
    <property type="entry name" value="DUF952"/>
    <property type="match status" value="1"/>
</dbReference>
<protein>
    <submittedName>
        <fullName evidence="1">Dihydroorotate dehydrogenase</fullName>
    </submittedName>
</protein>
<keyword evidence="2" id="KW-1185">Reference proteome</keyword>
<reference evidence="2" key="1">
    <citation type="journal article" date="2019" name="Int. J. Syst. Evol. Microbiol.">
        <title>The Global Catalogue of Microorganisms (GCM) 10K type strain sequencing project: providing services to taxonomists for standard genome sequencing and annotation.</title>
        <authorList>
            <consortium name="The Broad Institute Genomics Platform"/>
            <consortium name="The Broad Institute Genome Sequencing Center for Infectious Disease"/>
            <person name="Wu L."/>
            <person name="Ma J."/>
        </authorList>
    </citation>
    <scope>NUCLEOTIDE SEQUENCE [LARGE SCALE GENOMIC DNA]</scope>
    <source>
        <strain evidence="2">CGMCC 1.10106</strain>
    </source>
</reference>
<accession>A0ABQ1G2W9</accession>
<gene>
    <name evidence="1" type="ORF">GCM10011395_03390</name>
</gene>
<dbReference type="RefSeq" id="WP_188445054.1">
    <property type="nucleotide sequence ID" value="NZ_BMDW01000002.1"/>
</dbReference>
<dbReference type="Proteomes" id="UP000618591">
    <property type="component" value="Unassembled WGS sequence"/>
</dbReference>
<dbReference type="SUPFAM" id="SSF56399">
    <property type="entry name" value="ADP-ribosylation"/>
    <property type="match status" value="1"/>
</dbReference>
<evidence type="ECO:0000313" key="1">
    <source>
        <dbReference type="EMBL" id="GGA36424.1"/>
    </source>
</evidence>
<proteinExistence type="predicted"/>
<comment type="caution">
    <text evidence="1">The sequence shown here is derived from an EMBL/GenBank/DDBJ whole genome shotgun (WGS) entry which is preliminary data.</text>
</comment>
<dbReference type="InterPro" id="IPR009297">
    <property type="entry name" value="DUF952"/>
</dbReference>
<dbReference type="PANTHER" id="PTHR34129">
    <property type="entry name" value="BLR1139 PROTEIN"/>
    <property type="match status" value="1"/>
</dbReference>
<dbReference type="PANTHER" id="PTHR34129:SF1">
    <property type="entry name" value="DUF952 DOMAIN-CONTAINING PROTEIN"/>
    <property type="match status" value="1"/>
</dbReference>
<evidence type="ECO:0000313" key="2">
    <source>
        <dbReference type="Proteomes" id="UP000618591"/>
    </source>
</evidence>
<sequence>MTDLPTTAYKVLTAEQMAILETEASFAGAPVDLADGYIHLSTAEQLTETVDKHFAGQADLHVAAIDLGSFGAGLKWEESRGGQLFPHLYGGPLLLETVIAYGPLERETTGQVKLPVAG</sequence>
<dbReference type="Gene3D" id="3.20.170.20">
    <property type="entry name" value="Protein of unknown function DUF952"/>
    <property type="match status" value="1"/>
</dbReference>